<name>A0ACB8QE85_9AGAM</name>
<organism evidence="1 2">
    <name type="scientific">Vararia minispora EC-137</name>
    <dbReference type="NCBI Taxonomy" id="1314806"/>
    <lineage>
        <taxon>Eukaryota</taxon>
        <taxon>Fungi</taxon>
        <taxon>Dikarya</taxon>
        <taxon>Basidiomycota</taxon>
        <taxon>Agaricomycotina</taxon>
        <taxon>Agaricomycetes</taxon>
        <taxon>Russulales</taxon>
        <taxon>Lachnocladiaceae</taxon>
        <taxon>Vararia</taxon>
    </lineage>
</organism>
<keyword evidence="2" id="KW-1185">Reference proteome</keyword>
<proteinExistence type="predicted"/>
<dbReference type="Proteomes" id="UP000814128">
    <property type="component" value="Unassembled WGS sequence"/>
</dbReference>
<gene>
    <name evidence="1" type="ORF">K488DRAFT_88277</name>
</gene>
<dbReference type="EMBL" id="MU273650">
    <property type="protein sequence ID" value="KAI0029898.1"/>
    <property type="molecule type" value="Genomic_DNA"/>
</dbReference>
<accession>A0ACB8QE85</accession>
<evidence type="ECO:0000313" key="1">
    <source>
        <dbReference type="EMBL" id="KAI0029898.1"/>
    </source>
</evidence>
<reference evidence="1" key="1">
    <citation type="submission" date="2021-02" db="EMBL/GenBank/DDBJ databases">
        <authorList>
            <consortium name="DOE Joint Genome Institute"/>
            <person name="Ahrendt S."/>
            <person name="Looney B.P."/>
            <person name="Miyauchi S."/>
            <person name="Morin E."/>
            <person name="Drula E."/>
            <person name="Courty P.E."/>
            <person name="Chicoki N."/>
            <person name="Fauchery L."/>
            <person name="Kohler A."/>
            <person name="Kuo A."/>
            <person name="Labutti K."/>
            <person name="Pangilinan J."/>
            <person name="Lipzen A."/>
            <person name="Riley R."/>
            <person name="Andreopoulos W."/>
            <person name="He G."/>
            <person name="Johnson J."/>
            <person name="Barry K.W."/>
            <person name="Grigoriev I.V."/>
            <person name="Nagy L."/>
            <person name="Hibbett D."/>
            <person name="Henrissat B."/>
            <person name="Matheny P.B."/>
            <person name="Labbe J."/>
            <person name="Martin F."/>
        </authorList>
    </citation>
    <scope>NUCLEOTIDE SEQUENCE</scope>
    <source>
        <strain evidence="1">EC-137</strain>
    </source>
</reference>
<evidence type="ECO:0000313" key="2">
    <source>
        <dbReference type="Proteomes" id="UP000814128"/>
    </source>
</evidence>
<protein>
    <submittedName>
        <fullName evidence="1">Uncharacterized protein</fullName>
    </submittedName>
</protein>
<sequence>MPELPGTNDVDIVESSPQPTGTLIRTGHYVPSTREIYLEARLAETESALKAVRDELTGMTMRFDSVRRNRDRLRAKVKRLVEENAWLDERVDEAGEDYLEAEDKVYEQQAEIMRLSERVLALENGERSL</sequence>
<reference evidence="1" key="2">
    <citation type="journal article" date="2022" name="New Phytol.">
        <title>Evolutionary transition to the ectomycorrhizal habit in the genomes of a hyperdiverse lineage of mushroom-forming fungi.</title>
        <authorList>
            <person name="Looney B."/>
            <person name="Miyauchi S."/>
            <person name="Morin E."/>
            <person name="Drula E."/>
            <person name="Courty P.E."/>
            <person name="Kohler A."/>
            <person name="Kuo A."/>
            <person name="LaButti K."/>
            <person name="Pangilinan J."/>
            <person name="Lipzen A."/>
            <person name="Riley R."/>
            <person name="Andreopoulos W."/>
            <person name="He G."/>
            <person name="Johnson J."/>
            <person name="Nolan M."/>
            <person name="Tritt A."/>
            <person name="Barry K.W."/>
            <person name="Grigoriev I.V."/>
            <person name="Nagy L.G."/>
            <person name="Hibbett D."/>
            <person name="Henrissat B."/>
            <person name="Matheny P.B."/>
            <person name="Labbe J."/>
            <person name="Martin F.M."/>
        </authorList>
    </citation>
    <scope>NUCLEOTIDE SEQUENCE</scope>
    <source>
        <strain evidence="1">EC-137</strain>
    </source>
</reference>
<comment type="caution">
    <text evidence="1">The sequence shown here is derived from an EMBL/GenBank/DDBJ whole genome shotgun (WGS) entry which is preliminary data.</text>
</comment>